<feature type="transmembrane region" description="Helical" evidence="8">
    <location>
        <begin position="47"/>
        <end position="68"/>
    </location>
</feature>
<feature type="transmembrane region" description="Helical" evidence="8">
    <location>
        <begin position="105"/>
        <end position="127"/>
    </location>
</feature>
<dbReference type="PANTHER" id="PTHR42718">
    <property type="entry name" value="MAJOR FACILITATOR SUPERFAMILY MULTIDRUG TRANSPORTER MFSC"/>
    <property type="match status" value="1"/>
</dbReference>
<evidence type="ECO:0000313" key="10">
    <source>
        <dbReference type="EMBL" id="QGQ98934.1"/>
    </source>
</evidence>
<evidence type="ECO:0000313" key="11">
    <source>
        <dbReference type="Proteomes" id="UP000426246"/>
    </source>
</evidence>
<keyword evidence="7 8" id="KW-0472">Membrane</keyword>
<evidence type="ECO:0000256" key="8">
    <source>
        <dbReference type="SAM" id="Phobius"/>
    </source>
</evidence>
<dbReference type="Pfam" id="PF07690">
    <property type="entry name" value="MFS_1"/>
    <property type="match status" value="2"/>
</dbReference>
<dbReference type="Gene3D" id="1.20.1250.20">
    <property type="entry name" value="MFS general substrate transporter like domains"/>
    <property type="match status" value="1"/>
</dbReference>
<evidence type="ECO:0000256" key="3">
    <source>
        <dbReference type="ARBA" id="ARBA00022448"/>
    </source>
</evidence>
<dbReference type="OrthoDB" id="102502at2"/>
<dbReference type="InterPro" id="IPR036259">
    <property type="entry name" value="MFS_trans_sf"/>
</dbReference>
<feature type="transmembrane region" description="Helical" evidence="8">
    <location>
        <begin position="202"/>
        <end position="223"/>
    </location>
</feature>
<feature type="transmembrane region" description="Helical" evidence="8">
    <location>
        <begin position="335"/>
        <end position="353"/>
    </location>
</feature>
<feature type="domain" description="Major facilitator superfamily (MFS) profile" evidence="9">
    <location>
        <begin position="14"/>
        <end position="481"/>
    </location>
</feature>
<organism evidence="10 11">
    <name type="scientific">Paenibacillus psychroresistens</name>
    <dbReference type="NCBI Taxonomy" id="1778678"/>
    <lineage>
        <taxon>Bacteria</taxon>
        <taxon>Bacillati</taxon>
        <taxon>Bacillota</taxon>
        <taxon>Bacilli</taxon>
        <taxon>Bacillales</taxon>
        <taxon>Paenibacillaceae</taxon>
        <taxon>Paenibacillus</taxon>
    </lineage>
</organism>
<dbReference type="InterPro" id="IPR020846">
    <property type="entry name" value="MFS_dom"/>
</dbReference>
<protein>
    <submittedName>
        <fullName evidence="10">DHA2 family efflux MFS transporter permease subunit</fullName>
    </submittedName>
</protein>
<reference evidence="11" key="1">
    <citation type="submission" date="2018-11" db="EMBL/GenBank/DDBJ databases">
        <title>Complete genome sequence of Paenibacillus sp. ML311-T8.</title>
        <authorList>
            <person name="Nam Y.-D."/>
            <person name="Kang J."/>
            <person name="Chung W.-H."/>
            <person name="Park Y.S."/>
        </authorList>
    </citation>
    <scope>NUCLEOTIDE SEQUENCE [LARGE SCALE GENOMIC DNA]</scope>
    <source>
        <strain evidence="11">ML311-T8</strain>
    </source>
</reference>
<dbReference type="GO" id="GO:0022857">
    <property type="term" value="F:transmembrane transporter activity"/>
    <property type="evidence" value="ECO:0007669"/>
    <property type="project" value="InterPro"/>
</dbReference>
<feature type="transmembrane region" description="Helical" evidence="8">
    <location>
        <begin position="306"/>
        <end position="323"/>
    </location>
</feature>
<feature type="transmembrane region" description="Helical" evidence="8">
    <location>
        <begin position="399"/>
        <end position="421"/>
    </location>
</feature>
<evidence type="ECO:0000259" key="9">
    <source>
        <dbReference type="PROSITE" id="PS50850"/>
    </source>
</evidence>
<dbReference type="SUPFAM" id="SSF103473">
    <property type="entry name" value="MFS general substrate transporter"/>
    <property type="match status" value="2"/>
</dbReference>
<comment type="similarity">
    <text evidence="2">Belongs to the major facilitator superfamily. EmrB family.</text>
</comment>
<feature type="transmembrane region" description="Helical" evidence="8">
    <location>
        <begin position="359"/>
        <end position="378"/>
    </location>
</feature>
<dbReference type="InterPro" id="IPR011701">
    <property type="entry name" value="MFS"/>
</dbReference>
<dbReference type="InterPro" id="IPR004638">
    <property type="entry name" value="EmrB-like"/>
</dbReference>
<evidence type="ECO:0000256" key="1">
    <source>
        <dbReference type="ARBA" id="ARBA00004651"/>
    </source>
</evidence>
<feature type="transmembrane region" description="Helical" evidence="8">
    <location>
        <begin position="229"/>
        <end position="249"/>
    </location>
</feature>
<dbReference type="NCBIfam" id="TIGR00711">
    <property type="entry name" value="efflux_EmrB"/>
    <property type="match status" value="1"/>
</dbReference>
<evidence type="ECO:0000256" key="5">
    <source>
        <dbReference type="ARBA" id="ARBA00022692"/>
    </source>
</evidence>
<feature type="transmembrane region" description="Helical" evidence="8">
    <location>
        <begin position="168"/>
        <end position="190"/>
    </location>
</feature>
<dbReference type="KEGG" id="ppsc:EHS13_30685"/>
<dbReference type="GO" id="GO:0005886">
    <property type="term" value="C:plasma membrane"/>
    <property type="evidence" value="ECO:0007669"/>
    <property type="project" value="UniProtKB-SubCell"/>
</dbReference>
<feature type="transmembrane region" description="Helical" evidence="8">
    <location>
        <begin position="80"/>
        <end position="99"/>
    </location>
</feature>
<keyword evidence="11" id="KW-1185">Reference proteome</keyword>
<dbReference type="PANTHER" id="PTHR42718:SF9">
    <property type="entry name" value="MAJOR FACILITATOR SUPERFAMILY MULTIDRUG TRANSPORTER MFSC"/>
    <property type="match status" value="1"/>
</dbReference>
<evidence type="ECO:0000256" key="2">
    <source>
        <dbReference type="ARBA" id="ARBA00008537"/>
    </source>
</evidence>
<keyword evidence="3" id="KW-0813">Transport</keyword>
<name>A0A6B8RSY8_9BACL</name>
<dbReference type="Gene3D" id="1.20.1720.10">
    <property type="entry name" value="Multidrug resistance protein D"/>
    <property type="match status" value="1"/>
</dbReference>
<gene>
    <name evidence="10" type="ORF">EHS13_30685</name>
</gene>
<dbReference type="PROSITE" id="PS50850">
    <property type="entry name" value="MFS"/>
    <property type="match status" value="1"/>
</dbReference>
<keyword evidence="4" id="KW-1003">Cell membrane</keyword>
<dbReference type="Proteomes" id="UP000426246">
    <property type="component" value="Chromosome"/>
</dbReference>
<evidence type="ECO:0000256" key="7">
    <source>
        <dbReference type="ARBA" id="ARBA00023136"/>
    </source>
</evidence>
<dbReference type="CDD" id="cd17321">
    <property type="entry name" value="MFS_MMR_MDR_like"/>
    <property type="match status" value="1"/>
</dbReference>
<sequence length="490" mass="52938">MNSTSVSNQAKWWILSVTSLGTLLSALNFSTLIIALPDLITGLHTTVLQAMWVMLSYMVAQTIFVLIAGSLADRFGRKRLFIWGMILFTIVSLASGFAANSTILIIMRVLQGIGGAMVMANSTAIVADAFPSKQLGQALGVNIMVAAVGQIIGPVLGGWLTTAYGWEWTFWFNVPFGLVAVIWGIRIMGFTDVKVSTLKKRFDVWGMVTYMISIFGLLLALTWGPLQSWSSPVVWISAIAFILGFPLFLRIEKKHSNPLLHIPLFFNRIFTLGVVSATLNAIARMSVMFMLIFYFQGALSYDALDAGILTIPLAIGMFVFSPLSGWMGDKYGETLPATLGLGVTLIGLIGLALDTSLSTPYWQLALWMSLVGIGAGLFNSPNSSSVMNAAGVKFRGEASGIRSLTVNMGMMLSIAFTMPLITHSMPREAMLAIFSGTKVGLDDAGSTLHSFITGLHVVFWVMSALLVVATILSFMRAGNKKAEAATHITN</sequence>
<evidence type="ECO:0000256" key="4">
    <source>
        <dbReference type="ARBA" id="ARBA00022475"/>
    </source>
</evidence>
<feature type="transmembrane region" description="Helical" evidence="8">
    <location>
        <begin position="139"/>
        <end position="162"/>
    </location>
</feature>
<keyword evidence="5 8" id="KW-0812">Transmembrane</keyword>
<feature type="transmembrane region" description="Helical" evidence="8">
    <location>
        <begin position="269"/>
        <end position="294"/>
    </location>
</feature>
<evidence type="ECO:0000256" key="6">
    <source>
        <dbReference type="ARBA" id="ARBA00022989"/>
    </source>
</evidence>
<accession>A0A6B8RSY8</accession>
<dbReference type="RefSeq" id="WP_155704040.1">
    <property type="nucleotide sequence ID" value="NZ_CP034235.1"/>
</dbReference>
<dbReference type="EMBL" id="CP034235">
    <property type="protein sequence ID" value="QGQ98934.1"/>
    <property type="molecule type" value="Genomic_DNA"/>
</dbReference>
<dbReference type="AlphaFoldDB" id="A0A6B8RSY8"/>
<comment type="subcellular location">
    <subcellularLocation>
        <location evidence="1">Cell membrane</location>
        <topology evidence="1">Multi-pass membrane protein</topology>
    </subcellularLocation>
</comment>
<feature type="transmembrane region" description="Helical" evidence="8">
    <location>
        <begin position="451"/>
        <end position="472"/>
    </location>
</feature>
<keyword evidence="6 8" id="KW-1133">Transmembrane helix</keyword>
<feature type="transmembrane region" description="Helical" evidence="8">
    <location>
        <begin position="12"/>
        <end position="35"/>
    </location>
</feature>
<proteinExistence type="inferred from homology"/>
<dbReference type="PRINTS" id="PR01036">
    <property type="entry name" value="TCRTETB"/>
</dbReference>